<dbReference type="EMBL" id="QFGA01000001">
    <property type="protein sequence ID" value="TEB07970.1"/>
    <property type="molecule type" value="Genomic_DNA"/>
</dbReference>
<accession>A0A4Y7RGU5</accession>
<reference evidence="1 2" key="1">
    <citation type="journal article" date="2018" name="Environ. Microbiol.">
        <title>Novel energy conservation strategies and behaviour of Pelotomaculum schinkii driving syntrophic propionate catabolism.</title>
        <authorList>
            <person name="Hidalgo-Ahumada C.A.P."/>
            <person name="Nobu M.K."/>
            <person name="Narihiro T."/>
            <person name="Tamaki H."/>
            <person name="Liu W.T."/>
            <person name="Kamagata Y."/>
            <person name="Stams A.J.M."/>
            <person name="Imachi H."/>
            <person name="Sousa D.Z."/>
        </authorList>
    </citation>
    <scope>NUCLEOTIDE SEQUENCE [LARGE SCALE GENOMIC DNA]</scope>
    <source>
        <strain evidence="1 2">HH</strain>
    </source>
</reference>
<protein>
    <recommendedName>
        <fullName evidence="3">Pyruvate formate lyase-activating protein</fullName>
    </recommendedName>
</protein>
<evidence type="ECO:0000313" key="2">
    <source>
        <dbReference type="Proteomes" id="UP000298324"/>
    </source>
</evidence>
<gene>
    <name evidence="1" type="ORF">Psch_01525</name>
</gene>
<proteinExistence type="predicted"/>
<dbReference type="RefSeq" id="WP_190239737.1">
    <property type="nucleotide sequence ID" value="NZ_QFGA01000001.1"/>
</dbReference>
<keyword evidence="2" id="KW-1185">Reference proteome</keyword>
<evidence type="ECO:0008006" key="3">
    <source>
        <dbReference type="Google" id="ProtNLM"/>
    </source>
</evidence>
<dbReference type="PIRSF" id="PIRSF029129">
    <property type="entry name" value="DUF1786_pyruvate_format-lyase"/>
    <property type="match status" value="1"/>
</dbReference>
<sequence length="352" mass="38285">MVTVCGSKSLLFKQKDILVVDVGSGTQDVLVYQAGKNIENCPKLVMPSRTQLVAGQIRRATQQGHSICLHGHVMGGGACYLALKQHLAAGFKVYATEQAAYTFNDNLTKVRQMGIELVEAVPDNADKIWLGDIDLPAFRQALTAFEQPLPSQLAVAVQDHGFSAEESNRTLRFRLWKEFIAKGGFLRDLVFTEQIPEVYTRMKAIRAIVPGAVLTDTGAAALLGITADPAVRPQLEKGILAVNIGNSHTLAAAIRGQRVYGLFEQHTEYLSTELLASLVKRMQNNELTNDEIYNAGGHGATLHPDMGLGWDYIAVTGPRRTMAKPLGWHEAAPYGDMMLTGCFGLLIGLGII</sequence>
<name>A0A4Y7RGU5_9FIRM</name>
<comment type="caution">
    <text evidence="1">The sequence shown here is derived from an EMBL/GenBank/DDBJ whole genome shotgun (WGS) entry which is preliminary data.</text>
</comment>
<dbReference type="Proteomes" id="UP000298324">
    <property type="component" value="Unassembled WGS sequence"/>
</dbReference>
<evidence type="ECO:0000313" key="1">
    <source>
        <dbReference type="EMBL" id="TEB07970.1"/>
    </source>
</evidence>
<organism evidence="1 2">
    <name type="scientific">Pelotomaculum schinkii</name>
    <dbReference type="NCBI Taxonomy" id="78350"/>
    <lineage>
        <taxon>Bacteria</taxon>
        <taxon>Bacillati</taxon>
        <taxon>Bacillota</taxon>
        <taxon>Clostridia</taxon>
        <taxon>Eubacteriales</taxon>
        <taxon>Desulfotomaculaceae</taxon>
        <taxon>Pelotomaculum</taxon>
    </lineage>
</organism>
<dbReference type="AlphaFoldDB" id="A0A4Y7RGU5"/>
<dbReference type="InterPro" id="IPR014846">
    <property type="entry name" value="DUF1786_pyruvate_format-lyase"/>
</dbReference>
<dbReference type="Pfam" id="PF08735">
    <property type="entry name" value="DUF1786"/>
    <property type="match status" value="1"/>
</dbReference>